<sequence length="729" mass="81384">MNKRPGMNKGAMGLAIFFSALFFLLFGRFIFIQVTGEVDGRILAEGAERLYKRMETIDAKRGTIYDENGEVIAEDTYSYKIVAVLDKSLENRHVEDPADTADKLAPILDMEREDLYNRLSSDKKQIEFGSAGRDLTPEQRKQIEELNITGINFIRDAKRFYPNGVFSSHLIGYAQPKENKDGEIEYIGQMGIEQTYNDMLTGVDGKYNFQADAWNIILPNSEELLEEPKDGKDIYMTLNKHIQTFLEDAMNQVQQEYEPVKMMAIVAEAKTGKVVGLAQRPTFEANTRDGINNSWHNEVIESSFEPGSTMKIFTLASAIEEDSFNGNATYKSGTYQIGSDRIRDHNGGRGWGEITYLEGFQRSSNVAMANLLNNMGHETFRKYLDKFRFGVPTGIELPGEASGSIVYNYELDRITTAFGQGTTVNALQMVQAMTAITNNGKMMKPYLIDRIVDPYTQKVKETKPTVVDTPISKETAKKTLDIMETVVSSEAGTGKAYQLDGYSVAGKTGTAQIWDPSTNRYMKGWDNYIFSFMGTAPAEDPELIMYVMVQQPNLDDEKYENGAVPVSKIFNPVMKNSLQYLTITPTTAKAAKTIELPSFEGNKVTDVQKQLGEEGVQTIIIGNGSKVTHQLPVEGEKILAGGKVILRTDGDLSVPDMIGWSKRDVLKVAEIAELPFNFVGQGYAVKQSLKPNSPVKEGDPLVVNFNTQEQIIKEENREPKEPEEDAPLN</sequence>
<evidence type="ECO:0000256" key="6">
    <source>
        <dbReference type="ARBA" id="ARBA00034000"/>
    </source>
</evidence>
<dbReference type="PANTHER" id="PTHR30627:SF26">
    <property type="entry name" value="PENICILLIN-BINDING PROTEIN 2B"/>
    <property type="match status" value="1"/>
</dbReference>
<dbReference type="GO" id="GO:0005886">
    <property type="term" value="C:plasma membrane"/>
    <property type="evidence" value="ECO:0007669"/>
    <property type="project" value="TreeGrafter"/>
</dbReference>
<reference evidence="10 11" key="1">
    <citation type="submission" date="2019-07" db="EMBL/GenBank/DDBJ databases">
        <title>Genome sequence of 2 isolates from Red Sea Mangroves.</title>
        <authorList>
            <person name="Sefrji F."/>
            <person name="Michoud G."/>
            <person name="Merlino G."/>
            <person name="Daffonchio D."/>
        </authorList>
    </citation>
    <scope>NUCLEOTIDE SEQUENCE [LARGE SCALE GENOMIC DNA]</scope>
    <source>
        <strain evidence="10 11">R1DC41</strain>
    </source>
</reference>
<dbReference type="KEGG" id="mcui:G8O30_04405"/>
<comment type="subcellular location">
    <subcellularLocation>
        <location evidence="1">Membrane</location>
    </subcellularLocation>
</comment>
<dbReference type="Pfam" id="PF00905">
    <property type="entry name" value="Transpeptidase"/>
    <property type="match status" value="1"/>
</dbReference>
<keyword evidence="8" id="KW-0812">Transmembrane</keyword>
<dbReference type="InterPro" id="IPR001460">
    <property type="entry name" value="PCN-bd_Tpept"/>
</dbReference>
<dbReference type="SUPFAM" id="SSF56519">
    <property type="entry name" value="Penicillin binding protein dimerisation domain"/>
    <property type="match status" value="1"/>
</dbReference>
<dbReference type="FunFam" id="3.40.710.10:FF:000026">
    <property type="entry name" value="Penicillin-binding protein 1"/>
    <property type="match status" value="1"/>
</dbReference>
<dbReference type="Gene3D" id="3.30.70.2110">
    <property type="match status" value="1"/>
</dbReference>
<dbReference type="InterPro" id="IPR036138">
    <property type="entry name" value="PBP_dimer_sf"/>
</dbReference>
<dbReference type="InterPro" id="IPR005543">
    <property type="entry name" value="PASTA_dom"/>
</dbReference>
<evidence type="ECO:0000313" key="10">
    <source>
        <dbReference type="EMBL" id="QPC46253.1"/>
    </source>
</evidence>
<dbReference type="GO" id="GO:0071555">
    <property type="term" value="P:cell wall organization"/>
    <property type="evidence" value="ECO:0007669"/>
    <property type="project" value="TreeGrafter"/>
</dbReference>
<evidence type="ECO:0000256" key="4">
    <source>
        <dbReference type="ARBA" id="ARBA00012448"/>
    </source>
</evidence>
<dbReference type="SUPFAM" id="SSF54184">
    <property type="entry name" value="Penicillin-binding protein 2x (pbp-2x), c-terminal domain"/>
    <property type="match status" value="2"/>
</dbReference>
<feature type="transmembrane region" description="Helical" evidence="8">
    <location>
        <begin position="12"/>
        <end position="31"/>
    </location>
</feature>
<dbReference type="PANTHER" id="PTHR30627">
    <property type="entry name" value="PEPTIDOGLYCAN D,D-TRANSPEPTIDASE"/>
    <property type="match status" value="1"/>
</dbReference>
<dbReference type="SMART" id="SM00740">
    <property type="entry name" value="PASTA"/>
    <property type="match status" value="2"/>
</dbReference>
<evidence type="ECO:0000256" key="2">
    <source>
        <dbReference type="ARBA" id="ARBA00004752"/>
    </source>
</evidence>
<dbReference type="Pfam" id="PF03793">
    <property type="entry name" value="PASTA"/>
    <property type="match status" value="2"/>
</dbReference>
<evidence type="ECO:0000259" key="9">
    <source>
        <dbReference type="PROSITE" id="PS51178"/>
    </source>
</evidence>
<evidence type="ECO:0000256" key="8">
    <source>
        <dbReference type="SAM" id="Phobius"/>
    </source>
</evidence>
<dbReference type="Pfam" id="PF03717">
    <property type="entry name" value="PBP_dimer"/>
    <property type="match status" value="1"/>
</dbReference>
<dbReference type="SUPFAM" id="SSF56601">
    <property type="entry name" value="beta-lactamase/transpeptidase-like"/>
    <property type="match status" value="1"/>
</dbReference>
<feature type="compositionally biased region" description="Basic and acidic residues" evidence="7">
    <location>
        <begin position="711"/>
        <end position="720"/>
    </location>
</feature>
<organism evidence="10 11">
    <name type="scientific">Mangrovibacillus cuniculi</name>
    <dbReference type="NCBI Taxonomy" id="2593652"/>
    <lineage>
        <taxon>Bacteria</taxon>
        <taxon>Bacillati</taxon>
        <taxon>Bacillota</taxon>
        <taxon>Bacilli</taxon>
        <taxon>Bacillales</taxon>
        <taxon>Bacillaceae</taxon>
        <taxon>Mangrovibacillus</taxon>
    </lineage>
</organism>
<keyword evidence="11" id="KW-1185">Reference proteome</keyword>
<dbReference type="GO" id="GO:0009002">
    <property type="term" value="F:serine-type D-Ala-D-Ala carboxypeptidase activity"/>
    <property type="evidence" value="ECO:0007669"/>
    <property type="project" value="UniProtKB-EC"/>
</dbReference>
<protein>
    <recommendedName>
        <fullName evidence="4">serine-type D-Ala-D-Ala carboxypeptidase</fullName>
        <ecNumber evidence="4">3.4.16.4</ecNumber>
    </recommendedName>
</protein>
<keyword evidence="8" id="KW-1133">Transmembrane helix</keyword>
<evidence type="ECO:0000256" key="1">
    <source>
        <dbReference type="ARBA" id="ARBA00004370"/>
    </source>
</evidence>
<dbReference type="GO" id="GO:0008658">
    <property type="term" value="F:penicillin binding"/>
    <property type="evidence" value="ECO:0007669"/>
    <property type="project" value="InterPro"/>
</dbReference>
<dbReference type="InterPro" id="IPR050515">
    <property type="entry name" value="Beta-lactam/transpept"/>
</dbReference>
<feature type="region of interest" description="Disordered" evidence="7">
    <location>
        <begin position="710"/>
        <end position="729"/>
    </location>
</feature>
<dbReference type="InterPro" id="IPR012338">
    <property type="entry name" value="Beta-lactam/transpept-like"/>
</dbReference>
<comment type="similarity">
    <text evidence="3">Belongs to the transpeptidase family.</text>
</comment>
<dbReference type="InterPro" id="IPR005311">
    <property type="entry name" value="PBP_dimer"/>
</dbReference>
<dbReference type="EMBL" id="CP049742">
    <property type="protein sequence ID" value="QPC46253.1"/>
    <property type="molecule type" value="Genomic_DNA"/>
</dbReference>
<dbReference type="Gene3D" id="3.90.1310.10">
    <property type="entry name" value="Penicillin-binding protein 2a (Domain 2)"/>
    <property type="match status" value="1"/>
</dbReference>
<feature type="domain" description="PASTA" evidence="9">
    <location>
        <begin position="647"/>
        <end position="707"/>
    </location>
</feature>
<accession>A0A7S8HEY5</accession>
<dbReference type="UniPathway" id="UPA00219"/>
<dbReference type="RefSeq" id="WP_239673778.1">
    <property type="nucleotide sequence ID" value="NZ_CP049742.1"/>
</dbReference>
<proteinExistence type="inferred from homology"/>
<evidence type="ECO:0000256" key="5">
    <source>
        <dbReference type="ARBA" id="ARBA00023136"/>
    </source>
</evidence>
<dbReference type="AlphaFoldDB" id="A0A7S8HEY5"/>
<dbReference type="Gene3D" id="2.20.70.70">
    <property type="match status" value="1"/>
</dbReference>
<dbReference type="CDD" id="cd06576">
    <property type="entry name" value="PASTA_Pbp2x-like_1"/>
    <property type="match status" value="1"/>
</dbReference>
<evidence type="ECO:0000313" key="11">
    <source>
        <dbReference type="Proteomes" id="UP000593626"/>
    </source>
</evidence>
<dbReference type="EC" id="3.4.16.4" evidence="4"/>
<keyword evidence="5 8" id="KW-0472">Membrane</keyword>
<dbReference type="CDD" id="cd06575">
    <property type="entry name" value="PASTA_Pbp2x-like_2"/>
    <property type="match status" value="1"/>
</dbReference>
<evidence type="ECO:0000256" key="7">
    <source>
        <dbReference type="SAM" id="MobiDB-lite"/>
    </source>
</evidence>
<comment type="catalytic activity">
    <reaction evidence="6">
        <text>Preferential cleavage: (Ac)2-L-Lys-D-Ala-|-D-Ala. Also transpeptidation of peptidyl-alanyl moieties that are N-acyl substituents of D-alanine.</text>
        <dbReference type="EC" id="3.4.16.4"/>
    </reaction>
</comment>
<dbReference type="PROSITE" id="PS51178">
    <property type="entry name" value="PASTA"/>
    <property type="match status" value="1"/>
</dbReference>
<comment type="pathway">
    <text evidence="2">Cell wall biogenesis; peptidoglycan biosynthesis.</text>
</comment>
<evidence type="ECO:0000256" key="3">
    <source>
        <dbReference type="ARBA" id="ARBA00007171"/>
    </source>
</evidence>
<dbReference type="Proteomes" id="UP000593626">
    <property type="component" value="Chromosome"/>
</dbReference>
<dbReference type="GO" id="GO:0009252">
    <property type="term" value="P:peptidoglycan biosynthetic process"/>
    <property type="evidence" value="ECO:0007669"/>
    <property type="project" value="UniProtKB-UniPathway"/>
</dbReference>
<gene>
    <name evidence="10" type="ORF">G8O30_04405</name>
</gene>
<dbReference type="Gene3D" id="3.40.710.10">
    <property type="entry name" value="DD-peptidase/beta-lactamase superfamily"/>
    <property type="match status" value="1"/>
</dbReference>
<name>A0A7S8HEY5_9BACI</name>